<proteinExistence type="predicted"/>
<dbReference type="Proteomes" id="UP000649617">
    <property type="component" value="Unassembled WGS sequence"/>
</dbReference>
<protein>
    <submittedName>
        <fullName evidence="2">Mas protein</fullName>
    </submittedName>
</protein>
<dbReference type="OrthoDB" id="434024at2759"/>
<accession>A0A812U4W3</accession>
<feature type="non-terminal residue" evidence="2">
    <location>
        <position position="328"/>
    </location>
</feature>
<organism evidence="2 3">
    <name type="scientific">Symbiodinium pilosum</name>
    <name type="common">Dinoflagellate</name>
    <dbReference type="NCBI Taxonomy" id="2952"/>
    <lineage>
        <taxon>Eukaryota</taxon>
        <taxon>Sar</taxon>
        <taxon>Alveolata</taxon>
        <taxon>Dinophyceae</taxon>
        <taxon>Suessiales</taxon>
        <taxon>Symbiodiniaceae</taxon>
        <taxon>Symbiodinium</taxon>
    </lineage>
</organism>
<comment type="caution">
    <text evidence="2">The sequence shown here is derived from an EMBL/GenBank/DDBJ whole genome shotgun (WGS) entry which is preliminary data.</text>
</comment>
<feature type="region of interest" description="Disordered" evidence="1">
    <location>
        <begin position="1"/>
        <end position="39"/>
    </location>
</feature>
<keyword evidence="3" id="KW-1185">Reference proteome</keyword>
<feature type="non-terminal residue" evidence="2">
    <location>
        <position position="1"/>
    </location>
</feature>
<name>A0A812U4W3_SYMPI</name>
<dbReference type="EMBL" id="CAJNIZ010035814">
    <property type="protein sequence ID" value="CAE7561986.1"/>
    <property type="molecule type" value="Genomic_DNA"/>
</dbReference>
<feature type="compositionally biased region" description="Basic and acidic residues" evidence="1">
    <location>
        <begin position="18"/>
        <end position="31"/>
    </location>
</feature>
<evidence type="ECO:0000256" key="1">
    <source>
        <dbReference type="SAM" id="MobiDB-lite"/>
    </source>
</evidence>
<dbReference type="AlphaFoldDB" id="A0A812U4W3"/>
<sequence length="328" mass="37952">DLERTLPVAALEDGSPDAVKKKPETRQRGEQDVASPTPQRKRVLLKGVMQCTRKKDRYRQGARYHACIGCRNLVLRSQETASLDAAIDMHISLVRMRQHIFSQVDAGASASQALKDAAEATEQERKAAATCPLKISFRVLFSHNRYSKSSRLVGQIAPIWEQQLQYRNKARKRREDLAQQRQLRQLKRKNEIEQRRNARKLRKAQAEARRRRRAEAKSAKMQTNRVKKEAAAEKRAQRLRTKLHVLRKHAVMRLKCLQKDERKQQRAALRKWGVTELPLGLRSETFRDLNDVLCAELILQDGTAQLGPFRFCLADAQRDLDELRLLQR</sequence>
<evidence type="ECO:0000313" key="2">
    <source>
        <dbReference type="EMBL" id="CAE7561986.1"/>
    </source>
</evidence>
<reference evidence="2" key="1">
    <citation type="submission" date="2021-02" db="EMBL/GenBank/DDBJ databases">
        <authorList>
            <person name="Dougan E. K."/>
            <person name="Rhodes N."/>
            <person name="Thang M."/>
            <person name="Chan C."/>
        </authorList>
    </citation>
    <scope>NUCLEOTIDE SEQUENCE</scope>
</reference>
<gene>
    <name evidence="2" type="primary">mas</name>
    <name evidence="2" type="ORF">SPIL2461_LOCUS15035</name>
</gene>
<feature type="region of interest" description="Disordered" evidence="1">
    <location>
        <begin position="193"/>
        <end position="232"/>
    </location>
</feature>
<feature type="compositionally biased region" description="Basic residues" evidence="1">
    <location>
        <begin position="197"/>
        <end position="214"/>
    </location>
</feature>
<evidence type="ECO:0000313" key="3">
    <source>
        <dbReference type="Proteomes" id="UP000649617"/>
    </source>
</evidence>